<proteinExistence type="predicted"/>
<evidence type="ECO:0000256" key="1">
    <source>
        <dbReference type="ARBA" id="ARBA00022614"/>
    </source>
</evidence>
<feature type="domain" description="FISNA" evidence="3">
    <location>
        <begin position="117"/>
        <end position="179"/>
    </location>
</feature>
<evidence type="ECO:0000259" key="3">
    <source>
        <dbReference type="SMART" id="SM01288"/>
    </source>
</evidence>
<keyword evidence="2" id="KW-0677">Repeat</keyword>
<accession>A0ABR3NH77</accession>
<keyword evidence="5" id="KW-1185">Reference proteome</keyword>
<dbReference type="EMBL" id="JAYMGO010000004">
    <property type="protein sequence ID" value="KAL1276274.1"/>
    <property type="molecule type" value="Genomic_DNA"/>
</dbReference>
<gene>
    <name evidence="4" type="ORF">QQF64_035897</name>
</gene>
<comment type="caution">
    <text evidence="4">The sequence shown here is derived from an EMBL/GenBank/DDBJ whole genome shotgun (WGS) entry which is preliminary data.</text>
</comment>
<dbReference type="InterPro" id="IPR051261">
    <property type="entry name" value="NLR"/>
</dbReference>
<dbReference type="Pfam" id="PF14484">
    <property type="entry name" value="FISNA"/>
    <property type="match status" value="1"/>
</dbReference>
<dbReference type="PANTHER" id="PTHR24106">
    <property type="entry name" value="NACHT, LRR AND CARD DOMAINS-CONTAINING"/>
    <property type="match status" value="1"/>
</dbReference>
<evidence type="ECO:0000313" key="4">
    <source>
        <dbReference type="EMBL" id="KAL1276274.1"/>
    </source>
</evidence>
<protein>
    <recommendedName>
        <fullName evidence="3">FISNA domain-containing protein</fullName>
    </recommendedName>
</protein>
<name>A0ABR3NH77_9TELE</name>
<dbReference type="InterPro" id="IPR029495">
    <property type="entry name" value="NACHT-assoc"/>
</dbReference>
<dbReference type="SMART" id="SM01288">
    <property type="entry name" value="FISNA"/>
    <property type="match status" value="1"/>
</dbReference>
<dbReference type="Proteomes" id="UP001558613">
    <property type="component" value="Unassembled WGS sequence"/>
</dbReference>
<evidence type="ECO:0000256" key="2">
    <source>
        <dbReference type="ARBA" id="ARBA00022737"/>
    </source>
</evidence>
<sequence length="204" mass="23065">MFRRNSRDQAVKLTLFRSIEDDTQTSADEDLIPECSSVHKRSEPEPSCVSMKNDASMGPSLQFMSGDTHPGLSPVQWKRSEQEPTSVSMNSDKSIIQPLQFNSGDTRPGLSHEVLNTFRSNLKKKFEHLYEGTAMQENPTLLNEIYTELYITETLVFMIAVNIFLTCTGDDPLSGIIFALDAVKSVPKWRAIHGFYLLLELIFK</sequence>
<evidence type="ECO:0000313" key="5">
    <source>
        <dbReference type="Proteomes" id="UP001558613"/>
    </source>
</evidence>
<organism evidence="4 5">
    <name type="scientific">Cirrhinus molitorella</name>
    <name type="common">mud carp</name>
    <dbReference type="NCBI Taxonomy" id="172907"/>
    <lineage>
        <taxon>Eukaryota</taxon>
        <taxon>Metazoa</taxon>
        <taxon>Chordata</taxon>
        <taxon>Craniata</taxon>
        <taxon>Vertebrata</taxon>
        <taxon>Euteleostomi</taxon>
        <taxon>Actinopterygii</taxon>
        <taxon>Neopterygii</taxon>
        <taxon>Teleostei</taxon>
        <taxon>Ostariophysi</taxon>
        <taxon>Cypriniformes</taxon>
        <taxon>Cyprinidae</taxon>
        <taxon>Labeoninae</taxon>
        <taxon>Labeonini</taxon>
        <taxon>Cirrhinus</taxon>
    </lineage>
</organism>
<keyword evidence="1" id="KW-0433">Leucine-rich repeat</keyword>
<reference evidence="4 5" key="1">
    <citation type="submission" date="2023-09" db="EMBL/GenBank/DDBJ databases">
        <authorList>
            <person name="Wang M."/>
        </authorList>
    </citation>
    <scope>NUCLEOTIDE SEQUENCE [LARGE SCALE GENOMIC DNA]</scope>
    <source>
        <strain evidence="4">GT-2023</strain>
        <tissue evidence="4">Liver</tissue>
    </source>
</reference>